<organism evidence="11 12">
    <name type="scientific">Tieghemiomyces parasiticus</name>
    <dbReference type="NCBI Taxonomy" id="78921"/>
    <lineage>
        <taxon>Eukaryota</taxon>
        <taxon>Fungi</taxon>
        <taxon>Fungi incertae sedis</taxon>
        <taxon>Zoopagomycota</taxon>
        <taxon>Kickxellomycotina</taxon>
        <taxon>Dimargaritomycetes</taxon>
        <taxon>Dimargaritales</taxon>
        <taxon>Dimargaritaceae</taxon>
        <taxon>Tieghemiomyces</taxon>
    </lineage>
</organism>
<comment type="subcellular location">
    <subcellularLocation>
        <location evidence="1 10">Mitochondrion inner membrane</location>
        <topology evidence="1 10">Single-pass membrane protein</topology>
    </subcellularLocation>
</comment>
<gene>
    <name evidence="11" type="ORF">IWQ60_012095</name>
</gene>
<dbReference type="OrthoDB" id="10261039at2759"/>
<keyword evidence="5 10" id="KW-0999">Mitochondrion inner membrane</keyword>
<dbReference type="AlphaFoldDB" id="A0A9W7ZMA5"/>
<proteinExistence type="inferred from homology"/>
<evidence type="ECO:0000313" key="11">
    <source>
        <dbReference type="EMBL" id="KAJ1906400.1"/>
    </source>
</evidence>
<evidence type="ECO:0000256" key="2">
    <source>
        <dbReference type="ARBA" id="ARBA00010877"/>
    </source>
</evidence>
<evidence type="ECO:0000256" key="7">
    <source>
        <dbReference type="ARBA" id="ARBA00023128"/>
    </source>
</evidence>
<dbReference type="PANTHER" id="PTHR15415">
    <property type="entry name" value="MITOFILIN"/>
    <property type="match status" value="1"/>
</dbReference>
<evidence type="ECO:0000256" key="9">
    <source>
        <dbReference type="ARBA" id="ARBA00025571"/>
    </source>
</evidence>
<evidence type="ECO:0000256" key="4">
    <source>
        <dbReference type="ARBA" id="ARBA00022692"/>
    </source>
</evidence>
<comment type="similarity">
    <text evidence="2 10">Belongs to the MICOS complex subunit Mic60 family.</text>
</comment>
<comment type="subunit">
    <text evidence="10">Component of the mitochondrial contact site and cristae organizing system (MICOS) complex.</text>
</comment>
<sequence length="79" mass="8894">MFAKRGLVGGEDAEAVLARTNYHLQRADLDSAARELNQLSGWSKDVAQDWIEAARQHLTLKQALQVVESELMLNQMNQN</sequence>
<dbReference type="GO" id="GO:0061617">
    <property type="term" value="C:MICOS complex"/>
    <property type="evidence" value="ECO:0007669"/>
    <property type="project" value="TreeGrafter"/>
</dbReference>
<evidence type="ECO:0000256" key="5">
    <source>
        <dbReference type="ARBA" id="ARBA00022792"/>
    </source>
</evidence>
<evidence type="ECO:0000313" key="12">
    <source>
        <dbReference type="Proteomes" id="UP001150569"/>
    </source>
</evidence>
<comment type="function">
    <text evidence="9">Component of the MICOS complex, a large protein complex of the mitochondrial inner membrane that plays crucial roles in the maintenance of crista junctions, inner membrane architecture, and formation of contact sites to the outer membrane. Plays a role in keeping cristae membranes connected to the inner boundary membrane. Also promotes protein import via the mitochondrial intermembrane space assembly (MIA) pathway.</text>
</comment>
<name>A0A9W7ZMA5_9FUNG</name>
<keyword evidence="12" id="KW-1185">Reference proteome</keyword>
<evidence type="ECO:0000256" key="6">
    <source>
        <dbReference type="ARBA" id="ARBA00022989"/>
    </source>
</evidence>
<dbReference type="PANTHER" id="PTHR15415:SF7">
    <property type="entry name" value="MICOS COMPLEX SUBUNIT MIC60"/>
    <property type="match status" value="1"/>
</dbReference>
<evidence type="ECO:0000256" key="10">
    <source>
        <dbReference type="RuleBase" id="RU363000"/>
    </source>
</evidence>
<comment type="caution">
    <text evidence="11">The sequence shown here is derived from an EMBL/GenBank/DDBJ whole genome shotgun (WGS) entry which is preliminary data.</text>
</comment>
<keyword evidence="7 10" id="KW-0496">Mitochondrion</keyword>
<keyword evidence="8" id="KW-0472">Membrane</keyword>
<evidence type="ECO:0000256" key="1">
    <source>
        <dbReference type="ARBA" id="ARBA00004434"/>
    </source>
</evidence>
<dbReference type="EMBL" id="JANBPT010001600">
    <property type="protein sequence ID" value="KAJ1906400.1"/>
    <property type="molecule type" value="Genomic_DNA"/>
</dbReference>
<accession>A0A9W7ZMA5</accession>
<dbReference type="InterPro" id="IPR019133">
    <property type="entry name" value="MIC60"/>
</dbReference>
<keyword evidence="6" id="KW-1133">Transmembrane helix</keyword>
<dbReference type="Pfam" id="PF09731">
    <property type="entry name" value="Mitofilin"/>
    <property type="match status" value="1"/>
</dbReference>
<keyword evidence="4 10" id="KW-0812">Transmembrane</keyword>
<reference evidence="11" key="1">
    <citation type="submission" date="2022-07" db="EMBL/GenBank/DDBJ databases">
        <title>Phylogenomic reconstructions and comparative analyses of Kickxellomycotina fungi.</title>
        <authorList>
            <person name="Reynolds N.K."/>
            <person name="Stajich J.E."/>
            <person name="Barry K."/>
            <person name="Grigoriev I.V."/>
            <person name="Crous P."/>
            <person name="Smith M.E."/>
        </authorList>
    </citation>
    <scope>NUCLEOTIDE SEQUENCE</scope>
    <source>
        <strain evidence="11">RSA 861</strain>
    </source>
</reference>
<dbReference type="Proteomes" id="UP001150569">
    <property type="component" value="Unassembled WGS sequence"/>
</dbReference>
<evidence type="ECO:0000256" key="8">
    <source>
        <dbReference type="ARBA" id="ARBA00023136"/>
    </source>
</evidence>
<protein>
    <recommendedName>
        <fullName evidence="3 10">MICOS complex subunit MIC60</fullName>
    </recommendedName>
    <alternativeName>
        <fullName evidence="10">Mitofilin</fullName>
    </alternativeName>
</protein>
<dbReference type="GO" id="GO:0042407">
    <property type="term" value="P:cristae formation"/>
    <property type="evidence" value="ECO:0007669"/>
    <property type="project" value="TreeGrafter"/>
</dbReference>
<evidence type="ECO:0000256" key="3">
    <source>
        <dbReference type="ARBA" id="ARBA00018116"/>
    </source>
</evidence>